<evidence type="ECO:0000256" key="2">
    <source>
        <dbReference type="PROSITE-ProRule" id="PRU00278"/>
    </source>
</evidence>
<dbReference type="Gene3D" id="1.10.4030.10">
    <property type="entry name" value="Porin chaperone SurA, peptide-binding domain"/>
    <property type="match status" value="1"/>
</dbReference>
<dbReference type="AlphaFoldDB" id="A0A1M6SHI4"/>
<organism evidence="5 6">
    <name type="scientific">Rhodothermus profundi</name>
    <dbReference type="NCBI Taxonomy" id="633813"/>
    <lineage>
        <taxon>Bacteria</taxon>
        <taxon>Pseudomonadati</taxon>
        <taxon>Rhodothermota</taxon>
        <taxon>Rhodothermia</taxon>
        <taxon>Rhodothermales</taxon>
        <taxon>Rhodothermaceae</taxon>
        <taxon>Rhodothermus</taxon>
    </lineage>
</organism>
<reference evidence="6" key="1">
    <citation type="submission" date="2016-11" db="EMBL/GenBank/DDBJ databases">
        <authorList>
            <person name="Varghese N."/>
            <person name="Submissions S."/>
        </authorList>
    </citation>
    <scope>NUCLEOTIDE SEQUENCE [LARGE SCALE GENOMIC DNA]</scope>
    <source>
        <strain evidence="6">DSM 22212</strain>
    </source>
</reference>
<keyword evidence="2" id="KW-0697">Rotamase</keyword>
<evidence type="ECO:0000256" key="3">
    <source>
        <dbReference type="SAM" id="SignalP"/>
    </source>
</evidence>
<accession>A0A1M6SHI4</accession>
<dbReference type="Proteomes" id="UP000185812">
    <property type="component" value="Unassembled WGS sequence"/>
</dbReference>
<proteinExistence type="predicted"/>
<dbReference type="InterPro" id="IPR000297">
    <property type="entry name" value="PPIase_PpiC"/>
</dbReference>
<evidence type="ECO:0000259" key="4">
    <source>
        <dbReference type="PROSITE" id="PS50198"/>
    </source>
</evidence>
<feature type="signal peptide" evidence="3">
    <location>
        <begin position="1"/>
        <end position="18"/>
    </location>
</feature>
<evidence type="ECO:0000256" key="1">
    <source>
        <dbReference type="ARBA" id="ARBA00022729"/>
    </source>
</evidence>
<dbReference type="Gene3D" id="3.10.50.40">
    <property type="match status" value="2"/>
</dbReference>
<dbReference type="OrthoDB" id="14196at2"/>
<name>A0A1M6SHI4_9BACT</name>
<dbReference type="SUPFAM" id="SSF54534">
    <property type="entry name" value="FKBP-like"/>
    <property type="match status" value="2"/>
</dbReference>
<feature type="chain" id="PRO_5012793804" evidence="3">
    <location>
        <begin position="19"/>
        <end position="459"/>
    </location>
</feature>
<dbReference type="EMBL" id="FRAU01000003">
    <property type="protein sequence ID" value="SHK44106.1"/>
    <property type="molecule type" value="Genomic_DNA"/>
</dbReference>
<dbReference type="PANTHER" id="PTHR47637:SF1">
    <property type="entry name" value="CHAPERONE SURA"/>
    <property type="match status" value="1"/>
</dbReference>
<dbReference type="Pfam" id="PF00639">
    <property type="entry name" value="Rotamase"/>
    <property type="match status" value="2"/>
</dbReference>
<dbReference type="PANTHER" id="PTHR47637">
    <property type="entry name" value="CHAPERONE SURA"/>
    <property type="match status" value="1"/>
</dbReference>
<feature type="domain" description="PpiC" evidence="4">
    <location>
        <begin position="279"/>
        <end position="392"/>
    </location>
</feature>
<protein>
    <submittedName>
        <fullName evidence="5">Periplasmic chaperone for outer membrane proteins SurA</fullName>
    </submittedName>
</protein>
<dbReference type="PROSITE" id="PS50198">
    <property type="entry name" value="PPIC_PPIASE_2"/>
    <property type="match status" value="2"/>
</dbReference>
<dbReference type="SUPFAM" id="SSF109998">
    <property type="entry name" value="Triger factor/SurA peptide-binding domain-like"/>
    <property type="match status" value="1"/>
</dbReference>
<dbReference type="RefSeq" id="WP_072714962.1">
    <property type="nucleotide sequence ID" value="NZ_FRAU01000003.1"/>
</dbReference>
<keyword evidence="6" id="KW-1185">Reference proteome</keyword>
<evidence type="ECO:0000313" key="5">
    <source>
        <dbReference type="EMBL" id="SHK44106.1"/>
    </source>
</evidence>
<dbReference type="InterPro" id="IPR050280">
    <property type="entry name" value="OMP_Chaperone_SurA"/>
</dbReference>
<dbReference type="InterPro" id="IPR046357">
    <property type="entry name" value="PPIase_dom_sf"/>
</dbReference>
<dbReference type="GO" id="GO:0003755">
    <property type="term" value="F:peptidyl-prolyl cis-trans isomerase activity"/>
    <property type="evidence" value="ECO:0007669"/>
    <property type="project" value="UniProtKB-KW"/>
</dbReference>
<gene>
    <name evidence="5" type="ORF">SAMN04488087_1094</name>
</gene>
<evidence type="ECO:0000313" key="6">
    <source>
        <dbReference type="Proteomes" id="UP000185812"/>
    </source>
</evidence>
<keyword evidence="2" id="KW-0413">Isomerase</keyword>
<dbReference type="STRING" id="633813.SAMN04488087_1094"/>
<dbReference type="InterPro" id="IPR027304">
    <property type="entry name" value="Trigger_fact/SurA_dom_sf"/>
</dbReference>
<keyword evidence="1 3" id="KW-0732">Signal</keyword>
<feature type="domain" description="PpiC" evidence="4">
    <location>
        <begin position="175"/>
        <end position="276"/>
    </location>
</feature>
<sequence length="459" mass="52520">MRRLLPFILLLLPGPGLAQSPAAEDRVLDEIVAIVGNELILRSEVDAFLAGYLQQQRQAYSDELWLEALNQLIDQKVLAEHARRDTTIQISDDRVEQALEERLNQLMQQVGGQARLEEIYGKTLTQLKAELREDFREQMLAETFRNRKLQQIRITPSEVRAWFEQFPTDSLPTLPDLVRLSHIVRYPRPSEKARQEAFEIATAIRDSIVSGRSRFEDMARRFSEDPGSAAAGGHIPDTRLADLVPEFAAVAARIPIGEISQPFETPFGVHILRVNRRQGDIIDFNHILIRIDESQTDPSEAIAYLEAVRDSILRFNLPFELMARRHSEEEATATQGGRVMDPRTGERDLVLSALDPTWQRTIDTLEVGEISHPAEAVLLDGRRAYHIVRLDRFTPSHRVNLETDYARIEQLALQEKRARVLRQWLNELRQSVVIRLAGKARKLAERYPHKIVTSTLAHR</sequence>